<evidence type="ECO:0000313" key="1">
    <source>
        <dbReference type="EMBL" id="CAJ2658431.1"/>
    </source>
</evidence>
<dbReference type="Proteomes" id="UP001177021">
    <property type="component" value="Unassembled WGS sequence"/>
</dbReference>
<sequence>MMHWKRRKTMKGIGWMLRFMMASLEKAKFVFWDNTLDELFGMTTAIIEKMEKCGLGEPQVYPEAMDDLMERKYTCCIFWIGEWCVGETFLEPSRLFFSFTMWLGLRYSCLKLIWDCFLSHSQVIVLKEVLFYNLKSNQYVFFFDLLCMYVSVKSLRRRSFNKQ</sequence>
<proteinExistence type="predicted"/>
<organism evidence="1 2">
    <name type="scientific">Trifolium pratense</name>
    <name type="common">Red clover</name>
    <dbReference type="NCBI Taxonomy" id="57577"/>
    <lineage>
        <taxon>Eukaryota</taxon>
        <taxon>Viridiplantae</taxon>
        <taxon>Streptophyta</taxon>
        <taxon>Embryophyta</taxon>
        <taxon>Tracheophyta</taxon>
        <taxon>Spermatophyta</taxon>
        <taxon>Magnoliopsida</taxon>
        <taxon>eudicotyledons</taxon>
        <taxon>Gunneridae</taxon>
        <taxon>Pentapetalae</taxon>
        <taxon>rosids</taxon>
        <taxon>fabids</taxon>
        <taxon>Fabales</taxon>
        <taxon>Fabaceae</taxon>
        <taxon>Papilionoideae</taxon>
        <taxon>50 kb inversion clade</taxon>
        <taxon>NPAAA clade</taxon>
        <taxon>Hologalegina</taxon>
        <taxon>IRL clade</taxon>
        <taxon>Trifolieae</taxon>
        <taxon>Trifolium</taxon>
    </lineage>
</organism>
<comment type="caution">
    <text evidence="1">The sequence shown here is derived from an EMBL/GenBank/DDBJ whole genome shotgun (WGS) entry which is preliminary data.</text>
</comment>
<protein>
    <submittedName>
        <fullName evidence="1">Uncharacterized protein</fullName>
    </submittedName>
</protein>
<evidence type="ECO:0000313" key="2">
    <source>
        <dbReference type="Proteomes" id="UP001177021"/>
    </source>
</evidence>
<name>A0ACB0KPG4_TRIPR</name>
<keyword evidence="2" id="KW-1185">Reference proteome</keyword>
<gene>
    <name evidence="1" type="ORF">MILVUS5_LOCUS24804</name>
</gene>
<dbReference type="EMBL" id="CASHSV030000311">
    <property type="protein sequence ID" value="CAJ2658431.1"/>
    <property type="molecule type" value="Genomic_DNA"/>
</dbReference>
<accession>A0ACB0KPG4</accession>
<reference evidence="1" key="1">
    <citation type="submission" date="2023-10" db="EMBL/GenBank/DDBJ databases">
        <authorList>
            <person name="Rodriguez Cubillos JULIANA M."/>
            <person name="De Vega J."/>
        </authorList>
    </citation>
    <scope>NUCLEOTIDE SEQUENCE</scope>
</reference>